<dbReference type="PANTHER" id="PTHR42760">
    <property type="entry name" value="SHORT-CHAIN DEHYDROGENASES/REDUCTASES FAMILY MEMBER"/>
    <property type="match status" value="1"/>
</dbReference>
<dbReference type="NCBIfam" id="NF009466">
    <property type="entry name" value="PRK12826.1-2"/>
    <property type="match status" value="1"/>
</dbReference>
<dbReference type="InterPro" id="IPR002347">
    <property type="entry name" value="SDR_fam"/>
</dbReference>
<protein>
    <submittedName>
        <fullName evidence="5">3-oxoacyl-ACP reductase FabG</fullName>
    </submittedName>
</protein>
<sequence length="242" mass="26069">MNVKNKIVVITGGARGIGKQTAEVFKAKDAKVIIADYDEENGEKTASDLNIEFIRVDVSDQNSVKNLFSKIDEKYGQLDVLINNAGTTADGFLVKMDEDAWDKVIDVNLKGVFNCGKEAAKRMMNKGEGVIINTASVVGLYGNVGQTNYAASKFGVIGLTKTWSKELAPKGVRVNAVAPGFVETEMLDSVPDKILDDIRNKTPLKRLGKTEDIANAYLYLASEEASFVNGNVLSVDGGLVLG</sequence>
<reference evidence="5" key="1">
    <citation type="submission" date="2020-11" db="EMBL/GenBank/DDBJ databases">
        <title>Halonatronomonas betainensis gen. nov., sp. nov. a novel haloalkaliphilic representative of the family Halanaerobiacae capable of betaine degradation.</title>
        <authorList>
            <person name="Boltyanskaya Y."/>
            <person name="Kevbrin V."/>
            <person name="Detkova E."/>
            <person name="Grouzdev D.S."/>
            <person name="Koziaeva V."/>
            <person name="Zhilina T."/>
        </authorList>
    </citation>
    <scope>NUCLEOTIDE SEQUENCE</scope>
    <source>
        <strain evidence="5">Z-7014</strain>
    </source>
</reference>
<evidence type="ECO:0000259" key="4">
    <source>
        <dbReference type="SMART" id="SM00822"/>
    </source>
</evidence>
<gene>
    <name evidence="5" type="primary">fabG</name>
    <name evidence="5" type="ORF">I0Q91_09135</name>
</gene>
<organism evidence="5 6">
    <name type="scientific">Halonatronomonas betaini</name>
    <dbReference type="NCBI Taxonomy" id="2778430"/>
    <lineage>
        <taxon>Bacteria</taxon>
        <taxon>Bacillati</taxon>
        <taxon>Bacillota</taxon>
        <taxon>Clostridia</taxon>
        <taxon>Halanaerobiales</taxon>
        <taxon>Halarsenatibacteraceae</taxon>
        <taxon>Halonatronomonas</taxon>
    </lineage>
</organism>
<evidence type="ECO:0000256" key="1">
    <source>
        <dbReference type="ARBA" id="ARBA00006484"/>
    </source>
</evidence>
<name>A0A931AVH2_9FIRM</name>
<keyword evidence="6" id="KW-1185">Reference proteome</keyword>
<dbReference type="GO" id="GO:0016616">
    <property type="term" value="F:oxidoreductase activity, acting on the CH-OH group of donors, NAD or NADP as acceptor"/>
    <property type="evidence" value="ECO:0007669"/>
    <property type="project" value="TreeGrafter"/>
</dbReference>
<accession>A0A931AVH2</accession>
<dbReference type="Proteomes" id="UP000621436">
    <property type="component" value="Unassembled WGS sequence"/>
</dbReference>
<feature type="domain" description="Ketoreductase" evidence="4">
    <location>
        <begin position="6"/>
        <end position="180"/>
    </location>
</feature>
<comment type="similarity">
    <text evidence="1">Belongs to the short-chain dehydrogenases/reductases (SDR) family.</text>
</comment>
<dbReference type="RefSeq" id="WP_270454202.1">
    <property type="nucleotide sequence ID" value="NZ_JADPIE010000004.1"/>
</dbReference>
<keyword evidence="2" id="KW-0521">NADP</keyword>
<evidence type="ECO:0000256" key="3">
    <source>
        <dbReference type="ARBA" id="ARBA00023002"/>
    </source>
</evidence>
<evidence type="ECO:0000313" key="6">
    <source>
        <dbReference type="Proteomes" id="UP000621436"/>
    </source>
</evidence>
<dbReference type="PRINTS" id="PR00081">
    <property type="entry name" value="GDHRDH"/>
</dbReference>
<dbReference type="Pfam" id="PF13561">
    <property type="entry name" value="adh_short_C2"/>
    <property type="match status" value="1"/>
</dbReference>
<dbReference type="SMART" id="SM00822">
    <property type="entry name" value="PKS_KR"/>
    <property type="match status" value="1"/>
</dbReference>
<dbReference type="InterPro" id="IPR057326">
    <property type="entry name" value="KR_dom"/>
</dbReference>
<proteinExistence type="inferred from homology"/>
<dbReference type="InterPro" id="IPR020904">
    <property type="entry name" value="Sc_DH/Rdtase_CS"/>
</dbReference>
<dbReference type="AlphaFoldDB" id="A0A931AVH2"/>
<dbReference type="GO" id="GO:0006633">
    <property type="term" value="P:fatty acid biosynthetic process"/>
    <property type="evidence" value="ECO:0007669"/>
    <property type="project" value="TreeGrafter"/>
</dbReference>
<dbReference type="NCBIfam" id="NF005559">
    <property type="entry name" value="PRK07231.1"/>
    <property type="match status" value="1"/>
</dbReference>
<dbReference type="SUPFAM" id="SSF51735">
    <property type="entry name" value="NAD(P)-binding Rossmann-fold domains"/>
    <property type="match status" value="1"/>
</dbReference>
<dbReference type="PRINTS" id="PR00080">
    <property type="entry name" value="SDRFAMILY"/>
</dbReference>
<dbReference type="FunFam" id="3.40.50.720:FF:000115">
    <property type="entry name" value="3-oxoacyl-[acyl-carrier-protein] reductase FabG"/>
    <property type="match status" value="1"/>
</dbReference>
<evidence type="ECO:0000256" key="2">
    <source>
        <dbReference type="ARBA" id="ARBA00022857"/>
    </source>
</evidence>
<dbReference type="EMBL" id="JADPIE010000004">
    <property type="protein sequence ID" value="MBF8437240.1"/>
    <property type="molecule type" value="Genomic_DNA"/>
</dbReference>
<dbReference type="PANTHER" id="PTHR42760:SF133">
    <property type="entry name" value="3-OXOACYL-[ACYL-CARRIER-PROTEIN] REDUCTASE"/>
    <property type="match status" value="1"/>
</dbReference>
<dbReference type="Gene3D" id="3.40.50.720">
    <property type="entry name" value="NAD(P)-binding Rossmann-like Domain"/>
    <property type="match status" value="1"/>
</dbReference>
<keyword evidence="3" id="KW-0560">Oxidoreductase</keyword>
<comment type="caution">
    <text evidence="5">The sequence shown here is derived from an EMBL/GenBank/DDBJ whole genome shotgun (WGS) entry which is preliminary data.</text>
</comment>
<evidence type="ECO:0000313" key="5">
    <source>
        <dbReference type="EMBL" id="MBF8437240.1"/>
    </source>
</evidence>
<dbReference type="InterPro" id="IPR036291">
    <property type="entry name" value="NAD(P)-bd_dom_sf"/>
</dbReference>
<dbReference type="GO" id="GO:0048038">
    <property type="term" value="F:quinone binding"/>
    <property type="evidence" value="ECO:0007669"/>
    <property type="project" value="TreeGrafter"/>
</dbReference>
<dbReference type="PROSITE" id="PS00061">
    <property type="entry name" value="ADH_SHORT"/>
    <property type="match status" value="1"/>
</dbReference>